<feature type="compositionally biased region" description="Low complexity" evidence="1">
    <location>
        <begin position="1815"/>
        <end position="1881"/>
    </location>
</feature>
<proteinExistence type="predicted"/>
<feature type="compositionally biased region" description="Polar residues" evidence="1">
    <location>
        <begin position="1758"/>
        <end position="1767"/>
    </location>
</feature>
<gene>
    <name evidence="3" type="ORF">Pla52n_03140</name>
</gene>
<feature type="compositionally biased region" description="Low complexity" evidence="1">
    <location>
        <begin position="1915"/>
        <end position="1934"/>
    </location>
</feature>
<keyword evidence="2" id="KW-1133">Transmembrane helix</keyword>
<feature type="compositionally biased region" description="Low complexity" evidence="1">
    <location>
        <begin position="1768"/>
        <end position="1792"/>
    </location>
</feature>
<reference evidence="3 4" key="1">
    <citation type="submission" date="2019-02" db="EMBL/GenBank/DDBJ databases">
        <title>Deep-cultivation of Planctomycetes and their phenomic and genomic characterization uncovers novel biology.</title>
        <authorList>
            <person name="Wiegand S."/>
            <person name="Jogler M."/>
            <person name="Boedeker C."/>
            <person name="Pinto D."/>
            <person name="Vollmers J."/>
            <person name="Rivas-Marin E."/>
            <person name="Kohn T."/>
            <person name="Peeters S.H."/>
            <person name="Heuer A."/>
            <person name="Rast P."/>
            <person name="Oberbeckmann S."/>
            <person name="Bunk B."/>
            <person name="Jeske O."/>
            <person name="Meyerdierks A."/>
            <person name="Storesund J.E."/>
            <person name="Kallscheuer N."/>
            <person name="Luecker S."/>
            <person name="Lage O.M."/>
            <person name="Pohl T."/>
            <person name="Merkel B.J."/>
            <person name="Hornburger P."/>
            <person name="Mueller R.-W."/>
            <person name="Bruemmer F."/>
            <person name="Labrenz M."/>
            <person name="Spormann A.M."/>
            <person name="Op Den Camp H."/>
            <person name="Overmann J."/>
            <person name="Amann R."/>
            <person name="Jetten M.S.M."/>
            <person name="Mascher T."/>
            <person name="Medema M.H."/>
            <person name="Devos D.P."/>
            <person name="Kaster A.-K."/>
            <person name="Ovreas L."/>
            <person name="Rohde M."/>
            <person name="Galperin M.Y."/>
            <person name="Jogler C."/>
        </authorList>
    </citation>
    <scope>NUCLEOTIDE SEQUENCE [LARGE SCALE GENOMIC DNA]</scope>
    <source>
        <strain evidence="3 4">Pla52n</strain>
    </source>
</reference>
<feature type="compositionally biased region" description="Basic and acidic residues" evidence="1">
    <location>
        <begin position="1531"/>
        <end position="1555"/>
    </location>
</feature>
<feature type="compositionally biased region" description="Basic and acidic residues" evidence="1">
    <location>
        <begin position="1469"/>
        <end position="1499"/>
    </location>
</feature>
<feature type="transmembrane region" description="Helical" evidence="2">
    <location>
        <begin position="166"/>
        <end position="186"/>
    </location>
</feature>
<organism evidence="3 4">
    <name type="scientific">Stieleria varia</name>
    <dbReference type="NCBI Taxonomy" id="2528005"/>
    <lineage>
        <taxon>Bacteria</taxon>
        <taxon>Pseudomonadati</taxon>
        <taxon>Planctomycetota</taxon>
        <taxon>Planctomycetia</taxon>
        <taxon>Pirellulales</taxon>
        <taxon>Pirellulaceae</taxon>
        <taxon>Stieleria</taxon>
    </lineage>
</organism>
<feature type="transmembrane region" description="Helical" evidence="2">
    <location>
        <begin position="38"/>
        <end position="62"/>
    </location>
</feature>
<evidence type="ECO:0000313" key="4">
    <source>
        <dbReference type="Proteomes" id="UP000320176"/>
    </source>
</evidence>
<evidence type="ECO:0000313" key="3">
    <source>
        <dbReference type="EMBL" id="TWU07741.1"/>
    </source>
</evidence>
<feature type="region of interest" description="Disordered" evidence="1">
    <location>
        <begin position="1391"/>
        <end position="1988"/>
    </location>
</feature>
<comment type="caution">
    <text evidence="3">The sequence shown here is derived from an EMBL/GenBank/DDBJ whole genome shotgun (WGS) entry which is preliminary data.</text>
</comment>
<feature type="compositionally biased region" description="Polar residues" evidence="1">
    <location>
        <begin position="1586"/>
        <end position="1596"/>
    </location>
</feature>
<dbReference type="Proteomes" id="UP000320176">
    <property type="component" value="Unassembled WGS sequence"/>
</dbReference>
<name>A0A5C6B8H6_9BACT</name>
<dbReference type="EMBL" id="SJPN01000001">
    <property type="protein sequence ID" value="TWU07741.1"/>
    <property type="molecule type" value="Genomic_DNA"/>
</dbReference>
<feature type="compositionally biased region" description="Low complexity" evidence="1">
    <location>
        <begin position="1445"/>
        <end position="1460"/>
    </location>
</feature>
<feature type="region of interest" description="Disordered" evidence="1">
    <location>
        <begin position="1099"/>
        <end position="1124"/>
    </location>
</feature>
<keyword evidence="2" id="KW-0812">Transmembrane</keyword>
<sequence>MATVNPDPSADPRLWSSGANLAQATTQSMEKFERRRRLLLMLKIFGIGALVFVTAMMVLAVIDYLWILPDAVRWSLSVLAYALTAGMMWWCGGRELFRHDPKQLARQMEATAPQLGDDLLSAVELADPAAINGSEVFRQRLQGRVARQLKSVDIVRLLPLGLIRRWLLSGTTLVLFCIALMFIPSMQFGRRFARAIFPGIPIERASKTKIEILEPAPPTRYVAERDAVAIIAQVSGDASDEVILRFRTAEGGESETVMLPRIGGWPGNQPKSAKDSTVKSGKEDLPPTAAQLSDELDQAMQSEVFAANLSVGSSPVHYQILSGDAITLWHTLTPLPRPRVIQFEKTYRFPEYAELENRVEVEEHGDLQALQGTVAEMVLTFDQPVQDTAIRFGSNSAEVTLTAVDDEQTKFSATIPIKTSAQYSIDAVSVQSGLNNPFSPLHTITPVVDAVPMVRWGDRVPTASLVSPLQVVSLSASAKDDLPMDQVLQSFSINGEKPQEFPLTIDAPARSHELSWKWDLMDRLASGEETPKLKSGDIVQVKLVAVDRKMHRSESLTIEILVADDGFDAERHNRLEALREQTAQVLAWTDAVFALSEKLRVAAEKDDSSELGSIVDAWPALQESGDALNTMFAAAISDAENVADANTIETTARAISDLQQRMTRVVGLSRPTFDNDQPQWQKERKRRMNQIMEQARHGRYQSERLERLVRGNLSLELSAAMYVDTQALASSLKPLLQEDSPIPNDRIGRYLNVIVGRLGELDRLVQRHSEQLLQSTADHLRGEQWLRWSERWAIQLQKTIEDNPGRENYLAVVRALDEQLQSKRHDGIDGRIWDTLRDAYKDLRREAGFNGDWVRNLRDYGAEKNAADEAATKEDDADKVIEATRTSEWMGQAYSLTRTGLLQKLEREQTVHRKRPIVDLRYAADLNLMSAAVTNTTSSGFVPFKDEPAEEVFGNVRKAMRVIEASQDLAMYLSELRTLSAGEHAFKQSADMKIKHPAWFMRLSNGVEWAMRALQSDGLDNEIVGKIDQIRWNDDHNASRDRIERRRWSREEFIAADAPLDRMINDLQDALMRSQPMVESARETLSRYVPTLVEQAKKAAEKAREAKKETDERENANAETTEKLAEKQTDALEAAEQALKTLMDQANNADITDQEQRELARDADAAAAMIEDALSEAREALDETTSLNAADQRNDAFEQTEQKLEKLAESLEQTAEHFEKADAGEDLQESREQLRAAEEELRVAQELEERYEQAERLADAAQQSPQSLMDQLLDELSRNPKMQAELSEIAKDTAEAAQRQLEQAARDEQRISERLETADPVFQEQKNQIKGMLEELDIRTQSVKNELLETAQQAADWANTPDASKKVQQAREALDQAVQAKQQVNDQSTLAEMQDAAAEMQAAIQQAARATEDAAKQSEQKQDENIHGDDKKRNQAEDSLKRNANNLRNRQSQSLNRQRQTWNNIENQAKSRERAADSRKRQLEGDQKRTNDAAKKDPENQSLKDQQARIEKEIAEQERTAEAAKQTQQLAKERIADANQRSKDLEKNRVNELDKPNPAAELAERTSQNATEQLKELTEELAEIAKSSQIADQLQTPERESESLQRNQQQITEDIAAAQEDLERAARHEERLGNESAAEMLNQAAQAVNESAVEPAENAGEKLESAADDAGQSPEASKAVAQAQEKIAEQAQKLGEMLEQASQAQQAAGENVSQQQSGQQQGEPSGEQSSQQSSQQSGEQPSGEQSSQQSGKPAGEPTGQQPAQPNDSSPSGESPSGESPSSGQPSGESASPADGESQSDQRAREMAQTLDELDQAMSAQARQQAAAGDPSSQQEGQPQDGQPQDGQGQQAQGQPQQGQPQQGQASQGQSQSGQSQSGQGQTAMDVSPTLAQKMNDQMQQAARERLQQMQQATGEASGHQSGSDSSSEMMAQSDGSSANGTTPGAGEGAANDGTVNTARTELMDGDWGDLRSQRSEDASQGRAAQVAPQYRKEVQAYFKAIARRAAEKRAAENAQ</sequence>
<feature type="compositionally biased region" description="Basic and acidic residues" evidence="1">
    <location>
        <begin position="1410"/>
        <end position="1441"/>
    </location>
</feature>
<keyword evidence="2" id="KW-0472">Membrane</keyword>
<feature type="compositionally biased region" description="Low complexity" evidence="1">
    <location>
        <begin position="1700"/>
        <end position="1751"/>
    </location>
</feature>
<feature type="compositionally biased region" description="Low complexity" evidence="1">
    <location>
        <begin position="1391"/>
        <end position="1409"/>
    </location>
</feature>
<evidence type="ECO:0000256" key="1">
    <source>
        <dbReference type="SAM" id="MobiDB-lite"/>
    </source>
</evidence>
<keyword evidence="4" id="KW-1185">Reference proteome</keyword>
<accession>A0A5C6B8H6</accession>
<protein>
    <submittedName>
        <fullName evidence="3">Uncharacterized protein</fullName>
    </submittedName>
</protein>
<feature type="compositionally biased region" description="Basic and acidic residues" evidence="1">
    <location>
        <begin position="1304"/>
        <end position="1317"/>
    </location>
</feature>
<feature type="region of interest" description="Disordered" evidence="1">
    <location>
        <begin position="1296"/>
        <end position="1323"/>
    </location>
</feature>
<feature type="transmembrane region" description="Helical" evidence="2">
    <location>
        <begin position="74"/>
        <end position="92"/>
    </location>
</feature>
<feature type="compositionally biased region" description="Low complexity" evidence="1">
    <location>
        <begin position="1678"/>
        <end position="1693"/>
    </location>
</feature>
<evidence type="ECO:0000256" key="2">
    <source>
        <dbReference type="SAM" id="Phobius"/>
    </source>
</evidence>
<dbReference type="RefSeq" id="WP_197454180.1">
    <property type="nucleotide sequence ID" value="NZ_CP151726.1"/>
</dbReference>
<feature type="compositionally biased region" description="Basic and acidic residues" evidence="1">
    <location>
        <begin position="272"/>
        <end position="285"/>
    </location>
</feature>
<feature type="compositionally biased region" description="Basic and acidic residues" evidence="1">
    <location>
        <begin position="1506"/>
        <end position="1522"/>
    </location>
</feature>
<feature type="compositionally biased region" description="Polar residues" evidence="1">
    <location>
        <begin position="1889"/>
        <end position="1900"/>
    </location>
</feature>
<feature type="region of interest" description="Disordered" evidence="1">
    <location>
        <begin position="262"/>
        <end position="285"/>
    </location>
</feature>
<feature type="compositionally biased region" description="Basic and acidic residues" evidence="1">
    <location>
        <begin position="1968"/>
        <end position="1979"/>
    </location>
</feature>
<feature type="compositionally biased region" description="Basic and acidic residues" evidence="1">
    <location>
        <begin position="1621"/>
        <end position="1633"/>
    </location>
</feature>